<keyword evidence="1" id="KW-0472">Membrane</keyword>
<sequence>MDDLQFRRNVYADPSNLDEETRKAINEDASREQFVNELESLDHDIKRALSVDVPEDLTQKLILKQTFASHRQQQKKKRVHLALAASVAFALGLSLNILQFSSAYNTLSDHALAHIYHEDGEFSNTMPANVTLASLNDKMSAFDGNFTSQIGDLISAEFCRFDGMKSLHLVFRGKTSPVTVFIVPQNEDLAIESQFADENFKGRAVSYQNSNVVIIGDENEELTKWQENVEKNVRWST</sequence>
<gene>
    <name evidence="2" type="ORF">tloyanaT_29250</name>
</gene>
<accession>A0ABQ6HIP2</accession>
<keyword evidence="1" id="KW-0812">Transmembrane</keyword>
<comment type="caution">
    <text evidence="2">The sequence shown here is derived from an EMBL/GenBank/DDBJ whole genome shotgun (WGS) entry which is preliminary data.</text>
</comment>
<organism evidence="2 3">
    <name type="scientific">Thalassotalea loyana</name>
    <dbReference type="NCBI Taxonomy" id="280483"/>
    <lineage>
        <taxon>Bacteria</taxon>
        <taxon>Pseudomonadati</taxon>
        <taxon>Pseudomonadota</taxon>
        <taxon>Gammaproteobacteria</taxon>
        <taxon>Alteromonadales</taxon>
        <taxon>Colwelliaceae</taxon>
        <taxon>Thalassotalea</taxon>
    </lineage>
</organism>
<dbReference type="InterPro" id="IPR021806">
    <property type="entry name" value="DUF3379"/>
</dbReference>
<reference evidence="2 3" key="1">
    <citation type="submission" date="2023-03" db="EMBL/GenBank/DDBJ databases">
        <title>Thalassotalea loyana LMG 22536T draft genome sequence.</title>
        <authorList>
            <person name="Sawabe T."/>
        </authorList>
    </citation>
    <scope>NUCLEOTIDE SEQUENCE [LARGE SCALE GENOMIC DNA]</scope>
    <source>
        <strain evidence="2 3">LMG 22536</strain>
    </source>
</reference>
<protein>
    <recommendedName>
        <fullName evidence="4">DUF3379 domain-containing protein</fullName>
    </recommendedName>
</protein>
<dbReference type="RefSeq" id="WP_284299931.1">
    <property type="nucleotide sequence ID" value="NZ_BSSV01000007.1"/>
</dbReference>
<keyword evidence="1" id="KW-1133">Transmembrane helix</keyword>
<feature type="transmembrane region" description="Helical" evidence="1">
    <location>
        <begin position="79"/>
        <end position="98"/>
    </location>
</feature>
<evidence type="ECO:0008006" key="4">
    <source>
        <dbReference type="Google" id="ProtNLM"/>
    </source>
</evidence>
<evidence type="ECO:0000313" key="3">
    <source>
        <dbReference type="Proteomes" id="UP001157134"/>
    </source>
</evidence>
<dbReference type="EMBL" id="BSSV01000007">
    <property type="protein sequence ID" value="GLX86672.1"/>
    <property type="molecule type" value="Genomic_DNA"/>
</dbReference>
<keyword evidence="3" id="KW-1185">Reference proteome</keyword>
<evidence type="ECO:0000256" key="1">
    <source>
        <dbReference type="SAM" id="Phobius"/>
    </source>
</evidence>
<dbReference type="Pfam" id="PF11859">
    <property type="entry name" value="DUF3379"/>
    <property type="match status" value="1"/>
</dbReference>
<proteinExistence type="predicted"/>
<evidence type="ECO:0000313" key="2">
    <source>
        <dbReference type="EMBL" id="GLX86672.1"/>
    </source>
</evidence>
<name>A0ABQ6HIP2_9GAMM</name>
<dbReference type="Proteomes" id="UP001157134">
    <property type="component" value="Unassembled WGS sequence"/>
</dbReference>